<protein>
    <submittedName>
        <fullName evidence="1">Uncharacterized protein</fullName>
    </submittedName>
</protein>
<gene>
    <name evidence="1" type="ORF">RRG08_002691</name>
</gene>
<name>A0AAE1CM00_9GAST</name>
<proteinExistence type="predicted"/>
<dbReference type="AlphaFoldDB" id="A0AAE1CM00"/>
<accession>A0AAE1CM00</accession>
<organism evidence="1 2">
    <name type="scientific">Elysia crispata</name>
    <name type="common">lettuce slug</name>
    <dbReference type="NCBI Taxonomy" id="231223"/>
    <lineage>
        <taxon>Eukaryota</taxon>
        <taxon>Metazoa</taxon>
        <taxon>Spiralia</taxon>
        <taxon>Lophotrochozoa</taxon>
        <taxon>Mollusca</taxon>
        <taxon>Gastropoda</taxon>
        <taxon>Heterobranchia</taxon>
        <taxon>Euthyneura</taxon>
        <taxon>Panpulmonata</taxon>
        <taxon>Sacoglossa</taxon>
        <taxon>Placobranchoidea</taxon>
        <taxon>Plakobranchidae</taxon>
        <taxon>Elysia</taxon>
    </lineage>
</organism>
<evidence type="ECO:0000313" key="2">
    <source>
        <dbReference type="Proteomes" id="UP001283361"/>
    </source>
</evidence>
<dbReference type="EMBL" id="JAWDGP010007584">
    <property type="protein sequence ID" value="KAK3712361.1"/>
    <property type="molecule type" value="Genomic_DNA"/>
</dbReference>
<keyword evidence="2" id="KW-1185">Reference proteome</keyword>
<sequence length="70" mass="7280">MRTPVSVFPQPYLAVATHPACPQATSPRLKAFHGLASLQGETATGGELNYLRIDGLASLQGETATGGELN</sequence>
<dbReference type="Proteomes" id="UP001283361">
    <property type="component" value="Unassembled WGS sequence"/>
</dbReference>
<evidence type="ECO:0000313" key="1">
    <source>
        <dbReference type="EMBL" id="KAK3712361.1"/>
    </source>
</evidence>
<comment type="caution">
    <text evidence="1">The sequence shown here is derived from an EMBL/GenBank/DDBJ whole genome shotgun (WGS) entry which is preliminary data.</text>
</comment>
<reference evidence="1" key="1">
    <citation type="journal article" date="2023" name="G3 (Bethesda)">
        <title>A reference genome for the long-term kleptoplast-retaining sea slug Elysia crispata morphotype clarki.</title>
        <authorList>
            <person name="Eastman K.E."/>
            <person name="Pendleton A.L."/>
            <person name="Shaikh M.A."/>
            <person name="Suttiyut T."/>
            <person name="Ogas R."/>
            <person name="Tomko P."/>
            <person name="Gavelis G."/>
            <person name="Widhalm J.R."/>
            <person name="Wisecaver J.H."/>
        </authorList>
    </citation>
    <scope>NUCLEOTIDE SEQUENCE</scope>
    <source>
        <strain evidence="1">ECLA1</strain>
    </source>
</reference>